<evidence type="ECO:0000313" key="2">
    <source>
        <dbReference type="Proteomes" id="UP000199013"/>
    </source>
</evidence>
<accession>A0A1C3PGJ7</accession>
<keyword evidence="2" id="KW-1185">Reference proteome</keyword>
<dbReference type="AlphaFoldDB" id="A0A1C3PGJ7"/>
<organism evidence="1 2">
    <name type="scientific">Candidatus Protofrankia californiensis</name>
    <dbReference type="NCBI Taxonomy" id="1839754"/>
    <lineage>
        <taxon>Bacteria</taxon>
        <taxon>Bacillati</taxon>
        <taxon>Actinomycetota</taxon>
        <taxon>Actinomycetes</taxon>
        <taxon>Frankiales</taxon>
        <taxon>Frankiaceae</taxon>
        <taxon>Protofrankia</taxon>
    </lineage>
</organism>
<proteinExistence type="predicted"/>
<protein>
    <submittedName>
        <fullName evidence="1">Putative secreted protein</fullName>
    </submittedName>
</protein>
<evidence type="ECO:0000313" key="1">
    <source>
        <dbReference type="EMBL" id="SBW28945.1"/>
    </source>
</evidence>
<gene>
    <name evidence="1" type="ORF">FDG2_6225</name>
</gene>
<dbReference type="Proteomes" id="UP000199013">
    <property type="component" value="Unassembled WGS sequence"/>
</dbReference>
<name>A0A1C3PGJ7_9ACTN</name>
<sequence length="344" mass="38038">MRYTITIASLTAVSVIVLLLAKASGGTFSGDLLMNLGATVVGAVVTALILQPVIERAQTPEVIVHTMFPHARFLDAMSTTAGRIKIMGAWPYGMDMPYQDVFLGVLRRAISARIPVQILVLDPASDAARQRTLDMGAGDASENIYNVLLTFKGWVDTLSASAARHFELKVFSALPPARLYLAGNKAICSFFGDSDNRDGSNVRHYETSVLGGLGYYVNDAFDRLWNSTEALLLDQHWRLDLVVQWPEGTEPDFDRYRQVAYVAADGGLFISDQQLLYDTGRQEVPVQLRRRIVGFDWDGHQPLRIGAFDRARDPRAGKVVATANAKYGNENDVRRSFLEIRVVA</sequence>
<reference evidence="2" key="1">
    <citation type="submission" date="2016-02" db="EMBL/GenBank/DDBJ databases">
        <authorList>
            <person name="Wibberg D."/>
        </authorList>
    </citation>
    <scope>NUCLEOTIDE SEQUENCE [LARGE SCALE GENOMIC DNA]</scope>
</reference>
<dbReference type="EMBL" id="FLUV01002569">
    <property type="protein sequence ID" value="SBW28945.1"/>
    <property type="molecule type" value="Genomic_DNA"/>
</dbReference>